<dbReference type="EMBL" id="JACOFU010000003">
    <property type="protein sequence ID" value="MBC3831787.1"/>
    <property type="molecule type" value="Genomic_DNA"/>
</dbReference>
<keyword evidence="3" id="KW-1185">Reference proteome</keyword>
<sequence length="123" mass="13862">MYPIHLLLALFLIATTSSVKATQIPASTRTEISALFKKLIDSGCQFNRNGHWYSGTEAQSHLTKKLDYLERKSMLKTTEDFIKLAASASSYSRKAYLVKCGSTQAIESKIWLSDQLKILRESK</sequence>
<accession>A0ABR6XS75</accession>
<name>A0ABR6XS75_9BURK</name>
<keyword evidence="1" id="KW-0732">Signal</keyword>
<evidence type="ECO:0000313" key="3">
    <source>
        <dbReference type="Proteomes" id="UP000643610"/>
    </source>
</evidence>
<dbReference type="Proteomes" id="UP000643610">
    <property type="component" value="Unassembled WGS sequence"/>
</dbReference>
<evidence type="ECO:0000313" key="2">
    <source>
        <dbReference type="EMBL" id="MBC3831787.1"/>
    </source>
</evidence>
<feature type="chain" id="PRO_5046895433" evidence="1">
    <location>
        <begin position="22"/>
        <end position="123"/>
    </location>
</feature>
<gene>
    <name evidence="2" type="ORF">H8K33_09730</name>
</gene>
<dbReference type="RefSeq" id="WP_186890819.1">
    <property type="nucleotide sequence ID" value="NZ_JACOFU010000003.1"/>
</dbReference>
<reference evidence="2 3" key="1">
    <citation type="submission" date="2020-08" db="EMBL/GenBank/DDBJ databases">
        <title>Novel species isolated from subtropical streams in China.</title>
        <authorList>
            <person name="Lu H."/>
        </authorList>
    </citation>
    <scope>NUCLEOTIDE SEQUENCE [LARGE SCALE GENOMIC DNA]</scope>
    <source>
        <strain evidence="2 3">KCTC 52442</strain>
    </source>
</reference>
<protein>
    <submittedName>
        <fullName evidence="2">DUF5329 family protein</fullName>
    </submittedName>
</protein>
<dbReference type="InterPro" id="IPR035242">
    <property type="entry name" value="DUF5329"/>
</dbReference>
<dbReference type="Pfam" id="PF17263">
    <property type="entry name" value="DUF5329"/>
    <property type="match status" value="1"/>
</dbReference>
<organism evidence="2 3">
    <name type="scientific">Undibacterium amnicola</name>
    <dbReference type="NCBI Taxonomy" id="1834038"/>
    <lineage>
        <taxon>Bacteria</taxon>
        <taxon>Pseudomonadati</taxon>
        <taxon>Pseudomonadota</taxon>
        <taxon>Betaproteobacteria</taxon>
        <taxon>Burkholderiales</taxon>
        <taxon>Oxalobacteraceae</taxon>
        <taxon>Undibacterium</taxon>
    </lineage>
</organism>
<proteinExistence type="predicted"/>
<evidence type="ECO:0000256" key="1">
    <source>
        <dbReference type="SAM" id="SignalP"/>
    </source>
</evidence>
<comment type="caution">
    <text evidence="2">The sequence shown here is derived from an EMBL/GenBank/DDBJ whole genome shotgun (WGS) entry which is preliminary data.</text>
</comment>
<feature type="signal peptide" evidence="1">
    <location>
        <begin position="1"/>
        <end position="21"/>
    </location>
</feature>